<feature type="non-terminal residue" evidence="1">
    <location>
        <position position="267"/>
    </location>
</feature>
<name>X0V1Z5_9ZZZZ</name>
<proteinExistence type="predicted"/>
<evidence type="ECO:0000313" key="1">
    <source>
        <dbReference type="EMBL" id="GAG06523.1"/>
    </source>
</evidence>
<dbReference type="AlphaFoldDB" id="X0V1Z5"/>
<reference evidence="1" key="1">
    <citation type="journal article" date="2014" name="Front. Microbiol.">
        <title>High frequency of phylogenetically diverse reductive dehalogenase-homologous genes in deep subseafloor sedimentary metagenomes.</title>
        <authorList>
            <person name="Kawai M."/>
            <person name="Futagami T."/>
            <person name="Toyoda A."/>
            <person name="Takaki Y."/>
            <person name="Nishi S."/>
            <person name="Hori S."/>
            <person name="Arai W."/>
            <person name="Tsubouchi T."/>
            <person name="Morono Y."/>
            <person name="Uchiyama I."/>
            <person name="Ito T."/>
            <person name="Fujiyama A."/>
            <person name="Inagaki F."/>
            <person name="Takami H."/>
        </authorList>
    </citation>
    <scope>NUCLEOTIDE SEQUENCE</scope>
    <source>
        <strain evidence="1">Expedition CK06-06</strain>
    </source>
</reference>
<dbReference type="EMBL" id="BARS01025647">
    <property type="protein sequence ID" value="GAG06523.1"/>
    <property type="molecule type" value="Genomic_DNA"/>
</dbReference>
<comment type="caution">
    <text evidence="1">The sequence shown here is derived from an EMBL/GenBank/DDBJ whole genome shotgun (WGS) entry which is preliminary data.</text>
</comment>
<gene>
    <name evidence="1" type="ORF">S01H1_40498</name>
</gene>
<accession>X0V1Z5</accession>
<organism evidence="1">
    <name type="scientific">marine sediment metagenome</name>
    <dbReference type="NCBI Taxonomy" id="412755"/>
    <lineage>
        <taxon>unclassified sequences</taxon>
        <taxon>metagenomes</taxon>
        <taxon>ecological metagenomes</taxon>
    </lineage>
</organism>
<protein>
    <submittedName>
        <fullName evidence="1">Uncharacterized protein</fullName>
    </submittedName>
</protein>
<sequence>STIDLFFNSSNNRYEVKVQAQAQTAGSDPNVSAGKIINVISGVNQSVGVINDQAFSFGTDQESNVSLATRGMLAFVSLDTGTIGGYLAQSLKVPNVTRAKVIDAGNPFMERDWDEVRLKHIGGKVDVYIQGEIINEITETIAFQYPEIQNEIASVENVAMFQFRVLNPAVTVATPVFEVIQVRNLTRLNDYDITGYSIVDGVIIDLDETNATNITIGLDSLDTIEVTYKYIPELIHIFNLQPIIEVTDVTGELSGDLNDNYNVYKEE</sequence>
<feature type="non-terminal residue" evidence="1">
    <location>
        <position position="1"/>
    </location>
</feature>